<organism evidence="2 3">
    <name type="scientific">Porphyra umbilicalis</name>
    <name type="common">Purple laver</name>
    <name type="synonym">Red alga</name>
    <dbReference type="NCBI Taxonomy" id="2786"/>
    <lineage>
        <taxon>Eukaryota</taxon>
        <taxon>Rhodophyta</taxon>
        <taxon>Bangiophyceae</taxon>
        <taxon>Bangiales</taxon>
        <taxon>Bangiaceae</taxon>
        <taxon>Porphyra</taxon>
    </lineage>
</organism>
<proteinExistence type="predicted"/>
<feature type="compositionally biased region" description="Basic and acidic residues" evidence="1">
    <location>
        <begin position="1"/>
        <end position="16"/>
    </location>
</feature>
<evidence type="ECO:0000256" key="1">
    <source>
        <dbReference type="SAM" id="MobiDB-lite"/>
    </source>
</evidence>
<dbReference type="AlphaFoldDB" id="A0A1X6NNN1"/>
<reference evidence="2 3" key="1">
    <citation type="submission" date="2017-03" db="EMBL/GenBank/DDBJ databases">
        <title>WGS assembly of Porphyra umbilicalis.</title>
        <authorList>
            <person name="Brawley S.H."/>
            <person name="Blouin N.A."/>
            <person name="Ficko-Blean E."/>
            <person name="Wheeler G.L."/>
            <person name="Lohr M."/>
            <person name="Goodson H.V."/>
            <person name="Jenkins J.W."/>
            <person name="Blaby-Haas C.E."/>
            <person name="Helliwell K.E."/>
            <person name="Chan C."/>
            <person name="Marriage T."/>
            <person name="Bhattacharya D."/>
            <person name="Klein A.S."/>
            <person name="Badis Y."/>
            <person name="Brodie J."/>
            <person name="Cao Y."/>
            <person name="Collen J."/>
            <person name="Dittami S.M."/>
            <person name="Gachon C.M."/>
            <person name="Green B.R."/>
            <person name="Karpowicz S."/>
            <person name="Kim J.W."/>
            <person name="Kudahl U."/>
            <person name="Lin S."/>
            <person name="Michel G."/>
            <person name="Mittag M."/>
            <person name="Olson B.J."/>
            <person name="Pangilinan J."/>
            <person name="Peng Y."/>
            <person name="Qiu H."/>
            <person name="Shu S."/>
            <person name="Singer J.T."/>
            <person name="Smith A.G."/>
            <person name="Sprecher B.N."/>
            <person name="Wagner V."/>
            <person name="Wang W."/>
            <person name="Wang Z.-Y."/>
            <person name="Yan J."/>
            <person name="Yarish C."/>
            <person name="Zoeuner-Riek S."/>
            <person name="Zhuang Y."/>
            <person name="Zou Y."/>
            <person name="Lindquist E.A."/>
            <person name="Grimwood J."/>
            <person name="Barry K."/>
            <person name="Rokhsar D.S."/>
            <person name="Schmutz J."/>
            <person name="Stiller J.W."/>
            <person name="Grossman A.R."/>
            <person name="Prochnik S.E."/>
        </authorList>
    </citation>
    <scope>NUCLEOTIDE SEQUENCE [LARGE SCALE GENOMIC DNA]</scope>
    <source>
        <strain evidence="2">4086291</strain>
    </source>
</reference>
<gene>
    <name evidence="2" type="ORF">BU14_0855s0004</name>
</gene>
<name>A0A1X6NNN1_PORUM</name>
<keyword evidence="3" id="KW-1185">Reference proteome</keyword>
<accession>A0A1X6NNN1</accession>
<feature type="region of interest" description="Disordered" evidence="1">
    <location>
        <begin position="1"/>
        <end position="37"/>
    </location>
</feature>
<sequence>MSRLRRTENEDKRHSDGVTSLTPSRGALHSIPLAISK</sequence>
<protein>
    <submittedName>
        <fullName evidence="2">Uncharacterized protein</fullName>
    </submittedName>
</protein>
<dbReference type="EMBL" id="KV919294">
    <property type="protein sequence ID" value="OSX70208.1"/>
    <property type="molecule type" value="Genomic_DNA"/>
</dbReference>
<evidence type="ECO:0000313" key="2">
    <source>
        <dbReference type="EMBL" id="OSX70208.1"/>
    </source>
</evidence>
<dbReference type="Proteomes" id="UP000218209">
    <property type="component" value="Unassembled WGS sequence"/>
</dbReference>
<evidence type="ECO:0000313" key="3">
    <source>
        <dbReference type="Proteomes" id="UP000218209"/>
    </source>
</evidence>